<name>A0A385ER50_ACIBA</name>
<protein>
    <submittedName>
        <fullName evidence="1">Orf11</fullName>
    </submittedName>
</protein>
<gene>
    <name evidence="1" type="ORF">BSF95_00269</name>
</gene>
<dbReference type="RefSeq" id="WP_000168733.1">
    <property type="nucleotide sequence ID" value="NZ_AERY01000014.1"/>
</dbReference>
<proteinExistence type="predicted"/>
<evidence type="ECO:0000313" key="1">
    <source>
        <dbReference type="EMBL" id="AXQ88699.1"/>
    </source>
</evidence>
<accession>A0A385ER50</accession>
<sequence length="89" mass="10397">MASTAAERKAKQRQEMLKKGFTRKDLWLSKESLEVIEKFKSEHKLSSNDEAINLLLKTIVVIEKFKSEHKFNTIDEVINLFLKSLNECK</sequence>
<dbReference type="EMBL" id="CP031743">
    <property type="protein sequence ID" value="AXQ88699.1"/>
    <property type="molecule type" value="Genomic_DNA"/>
</dbReference>
<organism evidence="1">
    <name type="scientific">Acinetobacter baumannii WM99c</name>
    <dbReference type="NCBI Taxonomy" id="945555"/>
    <lineage>
        <taxon>Bacteria</taxon>
        <taxon>Pseudomonadati</taxon>
        <taxon>Pseudomonadota</taxon>
        <taxon>Gammaproteobacteria</taxon>
        <taxon>Moraxellales</taxon>
        <taxon>Moraxellaceae</taxon>
        <taxon>Acinetobacter</taxon>
        <taxon>Acinetobacter calcoaceticus/baumannii complex</taxon>
    </lineage>
</organism>
<reference evidence="1" key="1">
    <citation type="submission" date="2018-08" db="EMBL/GenBank/DDBJ databases">
        <title>Complete genome sequence of Acinetobacter baumannii strain WM99c.</title>
        <authorList>
            <person name="Nigro S.J."/>
            <person name="Wick R.R."/>
            <person name="Holt K.E."/>
            <person name="Hall R.M."/>
        </authorList>
    </citation>
    <scope>NUCLEOTIDE SEQUENCE</scope>
    <source>
        <strain evidence="1">WM99c</strain>
    </source>
</reference>
<dbReference type="AlphaFoldDB" id="A0A385ER50"/>